<dbReference type="FunFam" id="3.40.390.10:FF:000074">
    <property type="entry name" value="Metalloprotease"/>
    <property type="match status" value="1"/>
</dbReference>
<gene>
    <name evidence="9" type="ORF">ABB37_00970</name>
</gene>
<dbReference type="OrthoDB" id="534666at2759"/>
<sequence>MSRIFADVTSASKCAVLFPKTIAACEELVKAAKARTEQSLSKIYEISAADRTYDNTAKTFDVAATELDVSASLLSVVASVSPSKELRDEATKQVVELESFAIDSFESNRRLYSALKEVCAAPAYNAVYGSGKAPREYTYWMEEQLAHYRRKGMELPEEEFQKVVQLQKELAALCTKFQQNISEDKTEVHFKPEELKGVPENIVSALQRNGEGEYILKMDYPTYFGVMKNCEVASTRQGMARMFNNRAYPVNDAALKEIIEKRHQLAILLGYPSFAHLYISDKMAKTPETAQTFVDELIPKLQKKWATEAELIKKHLHPSCSLSANGEIEAYDIPFMINQIKKTLLNVSETEIQEYFPMDVTVKALFDIYQAFFDVTFSQIDNGSELWHSDTKTLEVKENKSGCVLGYIILDLFPREGKYSHACCHSVVPPVLLPIEGSQFSPALAVVIANFPASTAERPALFLHDDVETFFHEFGHAIHGLMGRTRMTTFAGTRVKRDFVELPSQMLEEWLWEPEILQKITSHYKTKEPLPRSLIDAKVASKNAFSGRDMLRQLQFATYSLHIFGLPFSEQPQEKLNTTQLFYDIEPRVMPGMNYEHDTHFESAFGHLTGYGAGYYGYMWSKVFALDVFEYIRSHNGLLDPKLGNRYVDCIIGVGGSQDPNDMLARFLGRKPNSEAFLRSIGV</sequence>
<evidence type="ECO:0000256" key="5">
    <source>
        <dbReference type="ARBA" id="ARBA00022833"/>
    </source>
</evidence>
<dbReference type="Gene3D" id="1.20.1050.40">
    <property type="entry name" value="Endopeptidase. Chain P, domain 1"/>
    <property type="match status" value="1"/>
</dbReference>
<keyword evidence="5 7" id="KW-0862">Zinc</keyword>
<evidence type="ECO:0000256" key="7">
    <source>
        <dbReference type="RuleBase" id="RU003435"/>
    </source>
</evidence>
<dbReference type="PANTHER" id="PTHR11804">
    <property type="entry name" value="PROTEASE M3 THIMET OLIGOPEPTIDASE-RELATED"/>
    <property type="match status" value="1"/>
</dbReference>
<reference evidence="9 10" key="1">
    <citation type="submission" date="2015-07" db="EMBL/GenBank/DDBJ databases">
        <title>High-quality genome of monoxenous trypanosomatid Leptomonas pyrrhocoris.</title>
        <authorList>
            <person name="Flegontov P."/>
            <person name="Butenko A."/>
            <person name="Firsov S."/>
            <person name="Vlcek C."/>
            <person name="Logacheva M.D."/>
            <person name="Field M."/>
            <person name="Filatov D."/>
            <person name="Flegontova O."/>
            <person name="Gerasimov E."/>
            <person name="Jackson A.P."/>
            <person name="Kelly S."/>
            <person name="Opperdoes F."/>
            <person name="O'Reilly A."/>
            <person name="Votypka J."/>
            <person name="Yurchenko V."/>
            <person name="Lukes J."/>
        </authorList>
    </citation>
    <scope>NUCLEOTIDE SEQUENCE [LARGE SCALE GENOMIC DNA]</scope>
    <source>
        <strain evidence="9">H10</strain>
    </source>
</reference>
<comment type="caution">
    <text evidence="9">The sequence shown here is derived from an EMBL/GenBank/DDBJ whole genome shotgun (WGS) entry which is preliminary data.</text>
</comment>
<dbReference type="InterPro" id="IPR024077">
    <property type="entry name" value="Neurolysin/TOP_dom2"/>
</dbReference>
<dbReference type="OMA" id="KNFQSAM"/>
<feature type="domain" description="Peptidase M3A/M3B catalytic" evidence="8">
    <location>
        <begin position="226"/>
        <end position="682"/>
    </location>
</feature>
<keyword evidence="10" id="KW-1185">Reference proteome</keyword>
<dbReference type="InterPro" id="IPR024080">
    <property type="entry name" value="Neurolysin/TOP_N"/>
</dbReference>
<evidence type="ECO:0000256" key="6">
    <source>
        <dbReference type="ARBA" id="ARBA00023049"/>
    </source>
</evidence>
<dbReference type="CDD" id="cd06455">
    <property type="entry name" value="M3A_TOP"/>
    <property type="match status" value="1"/>
</dbReference>
<dbReference type="Pfam" id="PF01432">
    <property type="entry name" value="Peptidase_M3"/>
    <property type="match status" value="1"/>
</dbReference>
<dbReference type="VEuPathDB" id="TriTrypDB:LpyrH10_01_9700"/>
<dbReference type="EMBL" id="LGTL01000001">
    <property type="protein sequence ID" value="KPA86943.1"/>
    <property type="molecule type" value="Genomic_DNA"/>
</dbReference>
<name>A0A0M9GBL8_LEPPY</name>
<dbReference type="GO" id="GO:0006508">
    <property type="term" value="P:proteolysis"/>
    <property type="evidence" value="ECO:0007669"/>
    <property type="project" value="UniProtKB-KW"/>
</dbReference>
<dbReference type="InterPro" id="IPR045090">
    <property type="entry name" value="Pept_M3A_M3B"/>
</dbReference>
<dbReference type="RefSeq" id="XP_015665382.1">
    <property type="nucleotide sequence ID" value="XM_015797374.1"/>
</dbReference>
<comment type="similarity">
    <text evidence="1 7">Belongs to the peptidase M3 family.</text>
</comment>
<evidence type="ECO:0000256" key="3">
    <source>
        <dbReference type="ARBA" id="ARBA00022723"/>
    </source>
</evidence>
<keyword evidence="2 7" id="KW-0645">Protease</keyword>
<evidence type="ECO:0000313" key="10">
    <source>
        <dbReference type="Proteomes" id="UP000037923"/>
    </source>
</evidence>
<organism evidence="9 10">
    <name type="scientific">Leptomonas pyrrhocoris</name>
    <name type="common">Firebug parasite</name>
    <dbReference type="NCBI Taxonomy" id="157538"/>
    <lineage>
        <taxon>Eukaryota</taxon>
        <taxon>Discoba</taxon>
        <taxon>Euglenozoa</taxon>
        <taxon>Kinetoplastea</taxon>
        <taxon>Metakinetoplastina</taxon>
        <taxon>Trypanosomatida</taxon>
        <taxon>Trypanosomatidae</taxon>
        <taxon>Leishmaniinae</taxon>
        <taxon>Leptomonas</taxon>
    </lineage>
</organism>
<evidence type="ECO:0000256" key="4">
    <source>
        <dbReference type="ARBA" id="ARBA00022801"/>
    </source>
</evidence>
<evidence type="ECO:0000259" key="8">
    <source>
        <dbReference type="Pfam" id="PF01432"/>
    </source>
</evidence>
<keyword evidence="3 7" id="KW-0479">Metal-binding</keyword>
<dbReference type="AlphaFoldDB" id="A0A0M9GBL8"/>
<dbReference type="GO" id="GO:0006518">
    <property type="term" value="P:peptide metabolic process"/>
    <property type="evidence" value="ECO:0007669"/>
    <property type="project" value="TreeGrafter"/>
</dbReference>
<dbReference type="InterPro" id="IPR001567">
    <property type="entry name" value="Pept_M3A_M3B_dom"/>
</dbReference>
<protein>
    <submittedName>
        <fullName evidence="9">Putative mitochondrial thimet oligopeptidase</fullName>
    </submittedName>
</protein>
<dbReference type="GO" id="GO:0046872">
    <property type="term" value="F:metal ion binding"/>
    <property type="evidence" value="ECO:0007669"/>
    <property type="project" value="UniProtKB-UniRule"/>
</dbReference>
<dbReference type="Gene3D" id="1.10.1370.10">
    <property type="entry name" value="Neurolysin, domain 3"/>
    <property type="match status" value="1"/>
</dbReference>
<dbReference type="SUPFAM" id="SSF55486">
    <property type="entry name" value="Metalloproteases ('zincins'), catalytic domain"/>
    <property type="match status" value="1"/>
</dbReference>
<evidence type="ECO:0000313" key="9">
    <source>
        <dbReference type="EMBL" id="KPA86943.1"/>
    </source>
</evidence>
<keyword evidence="4 7" id="KW-0378">Hydrolase</keyword>
<comment type="cofactor">
    <cofactor evidence="7">
        <name>Zn(2+)</name>
        <dbReference type="ChEBI" id="CHEBI:29105"/>
    </cofactor>
    <text evidence="7">Binds 1 zinc ion.</text>
</comment>
<dbReference type="GeneID" id="26901267"/>
<dbReference type="Gene3D" id="3.40.390.10">
    <property type="entry name" value="Collagenase (Catalytic Domain)"/>
    <property type="match status" value="1"/>
</dbReference>
<dbReference type="GO" id="GO:0004222">
    <property type="term" value="F:metalloendopeptidase activity"/>
    <property type="evidence" value="ECO:0007669"/>
    <property type="project" value="InterPro"/>
</dbReference>
<evidence type="ECO:0000256" key="2">
    <source>
        <dbReference type="ARBA" id="ARBA00022670"/>
    </source>
</evidence>
<keyword evidence="6 7" id="KW-0482">Metalloprotease</keyword>
<dbReference type="Proteomes" id="UP000037923">
    <property type="component" value="Unassembled WGS sequence"/>
</dbReference>
<evidence type="ECO:0000256" key="1">
    <source>
        <dbReference type="ARBA" id="ARBA00006040"/>
    </source>
</evidence>
<proteinExistence type="inferred from homology"/>
<accession>A0A0M9GBL8</accession>
<dbReference type="PANTHER" id="PTHR11804:SF84">
    <property type="entry name" value="SACCHAROLYSIN"/>
    <property type="match status" value="1"/>
</dbReference>
<dbReference type="InterPro" id="IPR024079">
    <property type="entry name" value="MetalloPept_cat_dom_sf"/>
</dbReference>